<dbReference type="InterPro" id="IPR002156">
    <property type="entry name" value="RNaseH_domain"/>
</dbReference>
<dbReference type="AlphaFoldDB" id="A0AAV5IVY4"/>
<proteinExistence type="predicted"/>
<accession>A0AAV5IVY4</accession>
<dbReference type="GO" id="GO:0004523">
    <property type="term" value="F:RNA-DNA hybrid ribonuclease activity"/>
    <property type="evidence" value="ECO:0007669"/>
    <property type="project" value="InterPro"/>
</dbReference>
<feature type="domain" description="RNase H type-1" evidence="1">
    <location>
        <begin position="4"/>
        <end position="70"/>
    </location>
</feature>
<evidence type="ECO:0000313" key="3">
    <source>
        <dbReference type="Proteomes" id="UP001054252"/>
    </source>
</evidence>
<dbReference type="InterPro" id="IPR036397">
    <property type="entry name" value="RNaseH_sf"/>
</dbReference>
<dbReference type="GO" id="GO:0003676">
    <property type="term" value="F:nucleic acid binding"/>
    <property type="evidence" value="ECO:0007669"/>
    <property type="project" value="InterPro"/>
</dbReference>
<evidence type="ECO:0000259" key="1">
    <source>
        <dbReference type="Pfam" id="PF13456"/>
    </source>
</evidence>
<dbReference type="Gene3D" id="3.30.420.10">
    <property type="entry name" value="Ribonuclease H-like superfamily/Ribonuclease H"/>
    <property type="match status" value="2"/>
</dbReference>
<organism evidence="2 3">
    <name type="scientific">Rubroshorea leprosula</name>
    <dbReference type="NCBI Taxonomy" id="152421"/>
    <lineage>
        <taxon>Eukaryota</taxon>
        <taxon>Viridiplantae</taxon>
        <taxon>Streptophyta</taxon>
        <taxon>Embryophyta</taxon>
        <taxon>Tracheophyta</taxon>
        <taxon>Spermatophyta</taxon>
        <taxon>Magnoliopsida</taxon>
        <taxon>eudicotyledons</taxon>
        <taxon>Gunneridae</taxon>
        <taxon>Pentapetalae</taxon>
        <taxon>rosids</taxon>
        <taxon>malvids</taxon>
        <taxon>Malvales</taxon>
        <taxon>Dipterocarpaceae</taxon>
        <taxon>Rubroshorea</taxon>
    </lineage>
</organism>
<sequence>MLVELKVSMVEVIWDSQLILKQLSGEYKCTNLTLAPYFALAVQLLKEFDDVSLRHVPKDQNYEANEMAQLALGLRIPEGEAMMNYCCVVWVQIKVSRCCLTSMMGFLVHTSLHYAQAEASNKVLINLLERMVDNKIRCWHERLFETLWAYRTSQRSSTKMTPFALTYGHDAVLPMELTARSSRIAIQHNLQSGEYDEGMMLELENLEDTRLIALDRLQVQKLKNSKLQSFTTRE</sequence>
<reference evidence="2 3" key="1">
    <citation type="journal article" date="2021" name="Commun. Biol.">
        <title>The genome of Shorea leprosula (Dipterocarpaceae) highlights the ecological relevance of drought in aseasonal tropical rainforests.</title>
        <authorList>
            <person name="Ng K.K.S."/>
            <person name="Kobayashi M.J."/>
            <person name="Fawcett J.A."/>
            <person name="Hatakeyama M."/>
            <person name="Paape T."/>
            <person name="Ng C.H."/>
            <person name="Ang C.C."/>
            <person name="Tnah L.H."/>
            <person name="Lee C.T."/>
            <person name="Nishiyama T."/>
            <person name="Sese J."/>
            <person name="O'Brien M.J."/>
            <person name="Copetti D."/>
            <person name="Mohd Noor M.I."/>
            <person name="Ong R.C."/>
            <person name="Putra M."/>
            <person name="Sireger I.Z."/>
            <person name="Indrioko S."/>
            <person name="Kosugi Y."/>
            <person name="Izuno A."/>
            <person name="Isagi Y."/>
            <person name="Lee S.L."/>
            <person name="Shimizu K.K."/>
        </authorList>
    </citation>
    <scope>NUCLEOTIDE SEQUENCE [LARGE SCALE GENOMIC DNA]</scope>
    <source>
        <strain evidence="2">214</strain>
    </source>
</reference>
<dbReference type="SUPFAM" id="SSF53098">
    <property type="entry name" value="Ribonuclease H-like"/>
    <property type="match status" value="2"/>
</dbReference>
<evidence type="ECO:0000313" key="2">
    <source>
        <dbReference type="EMBL" id="GKV02907.1"/>
    </source>
</evidence>
<dbReference type="PANTHER" id="PTHR48475:SF1">
    <property type="entry name" value="RNASE H TYPE-1 DOMAIN-CONTAINING PROTEIN"/>
    <property type="match status" value="1"/>
</dbReference>
<dbReference type="InterPro" id="IPR012337">
    <property type="entry name" value="RNaseH-like_sf"/>
</dbReference>
<comment type="caution">
    <text evidence="2">The sequence shown here is derived from an EMBL/GenBank/DDBJ whole genome shotgun (WGS) entry which is preliminary data.</text>
</comment>
<gene>
    <name evidence="2" type="ORF">SLEP1_g15285</name>
</gene>
<dbReference type="Pfam" id="PF13456">
    <property type="entry name" value="RVT_3"/>
    <property type="match status" value="1"/>
</dbReference>
<dbReference type="PANTHER" id="PTHR48475">
    <property type="entry name" value="RIBONUCLEASE H"/>
    <property type="match status" value="1"/>
</dbReference>
<keyword evidence="3" id="KW-1185">Reference proteome</keyword>
<dbReference type="EMBL" id="BPVZ01000019">
    <property type="protein sequence ID" value="GKV02907.1"/>
    <property type="molecule type" value="Genomic_DNA"/>
</dbReference>
<dbReference type="Proteomes" id="UP001054252">
    <property type="component" value="Unassembled WGS sequence"/>
</dbReference>
<protein>
    <recommendedName>
        <fullName evidence="1">RNase H type-1 domain-containing protein</fullName>
    </recommendedName>
</protein>
<name>A0AAV5IVY4_9ROSI</name>